<protein>
    <submittedName>
        <fullName evidence="2">Putative nucleic-acid-binding protein containing a Zn-ribbon</fullName>
    </submittedName>
</protein>
<comment type="caution">
    <text evidence="2">The sequence shown here is derived from an EMBL/GenBank/DDBJ whole genome shotgun (WGS) entry which is preliminary data.</text>
</comment>
<dbReference type="AlphaFoldDB" id="A0A031K387"/>
<dbReference type="InterPro" id="IPR012340">
    <property type="entry name" value="NA-bd_OB-fold"/>
</dbReference>
<dbReference type="eggNOG" id="COG1545">
    <property type="taxonomic scope" value="Bacteria"/>
</dbReference>
<dbReference type="InterPro" id="IPR052513">
    <property type="entry name" value="Thioester_dehydratase-like"/>
</dbReference>
<organism evidence="2 3">
    <name type="scientific">Novosphingobium resinovorum</name>
    <dbReference type="NCBI Taxonomy" id="158500"/>
    <lineage>
        <taxon>Bacteria</taxon>
        <taxon>Pseudomonadati</taxon>
        <taxon>Pseudomonadota</taxon>
        <taxon>Alphaproteobacteria</taxon>
        <taxon>Sphingomonadales</taxon>
        <taxon>Sphingomonadaceae</taxon>
        <taxon>Novosphingobium</taxon>
    </lineage>
</organism>
<evidence type="ECO:0000313" key="2">
    <source>
        <dbReference type="EMBL" id="EZP84406.1"/>
    </source>
</evidence>
<sequence length="132" mass="14216">MTPIADGLFTEETPPRLIGGKDRETGRIVFPCPASPTFEAVPLSSEGTLWSYTVQRFRPKTPPYAGPEAFAPWVVAYVELPGQVIVEARLNDVAFEDVKVGMPVRFAPSPLNPEAADSPYIPAYVPVAGDAA</sequence>
<dbReference type="STRING" id="158500.BES08_00875"/>
<dbReference type="RefSeq" id="WP_036523249.1">
    <property type="nucleotide sequence ID" value="NZ_JFYZ01000001.1"/>
</dbReference>
<dbReference type="PANTHER" id="PTHR34075">
    <property type="entry name" value="BLR3430 PROTEIN"/>
    <property type="match status" value="1"/>
</dbReference>
<dbReference type="SUPFAM" id="SSF50249">
    <property type="entry name" value="Nucleic acid-binding proteins"/>
    <property type="match status" value="1"/>
</dbReference>
<feature type="domain" description="ChsH2 C-terminal OB-fold" evidence="1">
    <location>
        <begin position="41"/>
        <end position="105"/>
    </location>
</feature>
<dbReference type="InterPro" id="IPR002878">
    <property type="entry name" value="ChsH2_C"/>
</dbReference>
<proteinExistence type="predicted"/>
<dbReference type="PANTHER" id="PTHR34075:SF5">
    <property type="entry name" value="BLR3430 PROTEIN"/>
    <property type="match status" value="1"/>
</dbReference>
<evidence type="ECO:0000259" key="1">
    <source>
        <dbReference type="Pfam" id="PF01796"/>
    </source>
</evidence>
<dbReference type="Pfam" id="PF01796">
    <property type="entry name" value="OB_ChsH2_C"/>
    <property type="match status" value="1"/>
</dbReference>
<gene>
    <name evidence="2" type="ORF">BV97_00157</name>
</gene>
<dbReference type="EMBL" id="JFYZ01000001">
    <property type="protein sequence ID" value="EZP84406.1"/>
    <property type="molecule type" value="Genomic_DNA"/>
</dbReference>
<dbReference type="Proteomes" id="UP000024329">
    <property type="component" value="Unassembled WGS sequence"/>
</dbReference>
<name>A0A031K387_9SPHN</name>
<reference evidence="2 3" key="1">
    <citation type="submission" date="2014-03" db="EMBL/GenBank/DDBJ databases">
        <title>Whole genome sequence of Novosphingobium resinovorum KF1.</title>
        <authorList>
            <person name="Gan H.M."/>
            <person name="Gan H.Y."/>
            <person name="Chew T.H."/>
            <person name="Savka M.A."/>
        </authorList>
    </citation>
    <scope>NUCLEOTIDE SEQUENCE [LARGE SCALE GENOMIC DNA]</scope>
    <source>
        <strain evidence="2 3">KF1</strain>
    </source>
</reference>
<accession>A0A031K387</accession>
<evidence type="ECO:0000313" key="3">
    <source>
        <dbReference type="Proteomes" id="UP000024329"/>
    </source>
</evidence>
<dbReference type="PATRIC" id="fig|158500.4.peg.165"/>